<reference evidence="7 8" key="1">
    <citation type="journal article" date="2010" name="J. Bacteriol.">
        <title>Complete genome sequence of "Candidatus Puniceispirillum marinum" IMCC1322, a representative of the SAR116 clade in the Alphaproteobacteria.</title>
        <authorList>
            <person name="Oh H.M."/>
            <person name="Kwon K.K."/>
            <person name="Kang I."/>
            <person name="Kang S.G."/>
            <person name="Lee J.H."/>
            <person name="Kim S.J."/>
            <person name="Cho J.C."/>
        </authorList>
    </citation>
    <scope>NUCLEOTIDE SEQUENCE [LARGE SCALE GENOMIC DNA]</scope>
    <source>
        <strain evidence="7 8">IMCC1322</strain>
    </source>
</reference>
<evidence type="ECO:0000256" key="2">
    <source>
        <dbReference type="ARBA" id="ARBA00022475"/>
    </source>
</evidence>
<evidence type="ECO:0000256" key="1">
    <source>
        <dbReference type="ARBA" id="ARBA00004651"/>
    </source>
</evidence>
<dbReference type="STRING" id="488538.SAR116_2468"/>
<dbReference type="Pfam" id="PF02653">
    <property type="entry name" value="BPD_transp_2"/>
    <property type="match status" value="1"/>
</dbReference>
<accession>D5BQJ3</accession>
<evidence type="ECO:0000256" key="6">
    <source>
        <dbReference type="SAM" id="Phobius"/>
    </source>
</evidence>
<protein>
    <submittedName>
        <fullName evidence="7">Inner-membrane translocator</fullName>
        <ecNumber evidence="7">3.6.3.17</ecNumber>
    </submittedName>
</protein>
<dbReference type="OrthoDB" id="9792579at2"/>
<dbReference type="EMBL" id="CP001751">
    <property type="protein sequence ID" value="ADE40711.1"/>
    <property type="molecule type" value="Genomic_DNA"/>
</dbReference>
<gene>
    <name evidence="7" type="ordered locus">SAR116_2468</name>
</gene>
<feature type="transmembrane region" description="Helical" evidence="6">
    <location>
        <begin position="60"/>
        <end position="82"/>
    </location>
</feature>
<dbReference type="HOGENOM" id="CLU_040769_1_1_5"/>
<keyword evidence="8" id="KW-1185">Reference proteome</keyword>
<feature type="transmembrane region" description="Helical" evidence="6">
    <location>
        <begin position="34"/>
        <end position="53"/>
    </location>
</feature>
<keyword evidence="2" id="KW-1003">Cell membrane</keyword>
<dbReference type="AlphaFoldDB" id="D5BQJ3"/>
<dbReference type="CDD" id="cd06580">
    <property type="entry name" value="TM_PBP1_transp_TpRbsC_like"/>
    <property type="match status" value="1"/>
</dbReference>
<keyword evidence="3 6" id="KW-0812">Transmembrane</keyword>
<dbReference type="PANTHER" id="PTHR43370">
    <property type="entry name" value="SUGAR ABC TRANSPORTER INTEGRAL MEMBRANE PROTEIN-RELATED"/>
    <property type="match status" value="1"/>
</dbReference>
<dbReference type="KEGG" id="apb:SAR116_2468"/>
<evidence type="ECO:0000256" key="5">
    <source>
        <dbReference type="ARBA" id="ARBA00023136"/>
    </source>
</evidence>
<keyword evidence="7" id="KW-0378">Hydrolase</keyword>
<feature type="transmembrane region" description="Helical" evidence="6">
    <location>
        <begin position="220"/>
        <end position="243"/>
    </location>
</feature>
<feature type="transmembrane region" description="Helical" evidence="6">
    <location>
        <begin position="175"/>
        <end position="200"/>
    </location>
</feature>
<feature type="transmembrane region" description="Helical" evidence="6">
    <location>
        <begin position="88"/>
        <end position="108"/>
    </location>
</feature>
<dbReference type="GO" id="GO:0005886">
    <property type="term" value="C:plasma membrane"/>
    <property type="evidence" value="ECO:0007669"/>
    <property type="project" value="UniProtKB-SubCell"/>
</dbReference>
<evidence type="ECO:0000256" key="4">
    <source>
        <dbReference type="ARBA" id="ARBA00022989"/>
    </source>
</evidence>
<dbReference type="EC" id="3.6.3.17" evidence="7"/>
<dbReference type="GO" id="GO:0022857">
    <property type="term" value="F:transmembrane transporter activity"/>
    <property type="evidence" value="ECO:0007669"/>
    <property type="project" value="InterPro"/>
</dbReference>
<evidence type="ECO:0000313" key="7">
    <source>
        <dbReference type="EMBL" id="ADE40711.1"/>
    </source>
</evidence>
<name>D5BQJ3_PUNMI</name>
<dbReference type="PANTHER" id="PTHR43370:SF2">
    <property type="entry name" value="ABC TRANSPORTER PERMEASE PROTEIN"/>
    <property type="match status" value="1"/>
</dbReference>
<evidence type="ECO:0000313" key="8">
    <source>
        <dbReference type="Proteomes" id="UP000007460"/>
    </source>
</evidence>
<dbReference type="InterPro" id="IPR001851">
    <property type="entry name" value="ABC_transp_permease"/>
</dbReference>
<feature type="transmembrane region" description="Helical" evidence="6">
    <location>
        <begin position="138"/>
        <end position="154"/>
    </location>
</feature>
<feature type="transmembrane region" description="Helical" evidence="6">
    <location>
        <begin position="264"/>
        <end position="281"/>
    </location>
</feature>
<sequence>MEQLILTILLTSVPLVFAASGELIAERSGVLNLGVEGMMLMGAVSAFAAVMVTGNAYMGIIAGGLAGALTAFIFAIFVLGLATNQVATGLALTIFGTGLSGLVGAPLVGKAIDGLPQLPIPVLADIPVLGVLLFQHDIMAYSAVVMVALIAWFLKHTRAGLVLRAVGDNHDSAHALGYPVLFVRLIAVLFGGMMAGLGGAYLPLVLTPHWAEGMTAGRGWIALALVVFASWLPWRVFLGALIFGGITIMQLAGQARGWTTPSQILAMLPYISTIVVLVLISRNREFALANSPACLGRIFHVGK</sequence>
<proteinExistence type="predicted"/>
<keyword evidence="4 6" id="KW-1133">Transmembrane helix</keyword>
<comment type="subcellular location">
    <subcellularLocation>
        <location evidence="1">Cell membrane</location>
        <topology evidence="1">Multi-pass membrane protein</topology>
    </subcellularLocation>
</comment>
<dbReference type="Proteomes" id="UP000007460">
    <property type="component" value="Chromosome"/>
</dbReference>
<organism evidence="7 8">
    <name type="scientific">Puniceispirillum marinum (strain IMCC1322)</name>
    <dbReference type="NCBI Taxonomy" id="488538"/>
    <lineage>
        <taxon>Bacteria</taxon>
        <taxon>Pseudomonadati</taxon>
        <taxon>Pseudomonadota</taxon>
        <taxon>Alphaproteobacteria</taxon>
        <taxon>Candidatus Puniceispirillales</taxon>
        <taxon>Candidatus Puniceispirillaceae</taxon>
        <taxon>Candidatus Puniceispirillum</taxon>
    </lineage>
</organism>
<keyword evidence="5 6" id="KW-0472">Membrane</keyword>
<dbReference type="RefSeq" id="WP_013047337.1">
    <property type="nucleotide sequence ID" value="NC_014010.1"/>
</dbReference>
<dbReference type="eggNOG" id="COG1079">
    <property type="taxonomic scope" value="Bacteria"/>
</dbReference>
<dbReference type="GO" id="GO:0016787">
    <property type="term" value="F:hydrolase activity"/>
    <property type="evidence" value="ECO:0007669"/>
    <property type="project" value="UniProtKB-KW"/>
</dbReference>
<evidence type="ECO:0000256" key="3">
    <source>
        <dbReference type="ARBA" id="ARBA00022692"/>
    </source>
</evidence>